<comment type="cofactor">
    <cofactor evidence="7">
        <name>Mg(2+)</name>
        <dbReference type="ChEBI" id="CHEBI:18420"/>
    </cofactor>
</comment>
<protein>
    <recommendedName>
        <fullName evidence="2 7">Orotate phosphoribosyltransferase</fullName>
        <shortName evidence="7">OPRT</shortName>
        <shortName evidence="7">OPRTase</shortName>
        <ecNumber evidence="2 7">2.4.2.10</ecNumber>
    </recommendedName>
</protein>
<dbReference type="EC" id="2.4.2.10" evidence="2 7"/>
<dbReference type="GO" id="GO:0044205">
    <property type="term" value="P:'de novo' UMP biosynthetic process"/>
    <property type="evidence" value="ECO:0007669"/>
    <property type="project" value="UniProtKB-UniRule"/>
</dbReference>
<evidence type="ECO:0000256" key="7">
    <source>
        <dbReference type="HAMAP-Rule" id="MF_01208"/>
    </source>
</evidence>
<dbReference type="GO" id="GO:0004588">
    <property type="term" value="F:orotate phosphoribosyltransferase activity"/>
    <property type="evidence" value="ECO:0007669"/>
    <property type="project" value="UniProtKB-UniRule"/>
</dbReference>
<evidence type="ECO:0000256" key="1">
    <source>
        <dbReference type="ARBA" id="ARBA00004889"/>
    </source>
</evidence>
<comment type="caution">
    <text evidence="7">Lacks conserved residue(s) required for the propagation of feature annotation.</text>
</comment>
<evidence type="ECO:0000256" key="6">
    <source>
        <dbReference type="ARBA" id="ARBA00022975"/>
    </source>
</evidence>
<organism evidence="9 10">
    <name type="scientific">candidate division WOR-3 bacterium JGI_Cruoil_03_51_56</name>
    <dbReference type="NCBI Taxonomy" id="1973747"/>
    <lineage>
        <taxon>Bacteria</taxon>
        <taxon>Bacteria division WOR-3</taxon>
    </lineage>
</organism>
<dbReference type="Proteomes" id="UP000215559">
    <property type="component" value="Unassembled WGS sequence"/>
</dbReference>
<evidence type="ECO:0000259" key="8">
    <source>
        <dbReference type="Pfam" id="PF00156"/>
    </source>
</evidence>
<feature type="binding site" description="in other chain" evidence="7">
    <location>
        <begin position="113"/>
        <end position="121"/>
    </location>
    <ligand>
        <name>5-phospho-alpha-D-ribose 1-diphosphate</name>
        <dbReference type="ChEBI" id="CHEBI:58017"/>
        <note>ligand shared between dimeric partners</note>
    </ligand>
</feature>
<keyword evidence="5 7" id="KW-0460">Magnesium</keyword>
<comment type="subunit">
    <text evidence="7">Homodimer.</text>
</comment>
<dbReference type="AlphaFoldDB" id="A0A235BXS6"/>
<dbReference type="InterPro" id="IPR006273">
    <property type="entry name" value="Orotate_PRibTrfase_bac"/>
</dbReference>
<accession>A0A235BXS6</accession>
<dbReference type="InterPro" id="IPR000836">
    <property type="entry name" value="PRTase_dom"/>
</dbReference>
<dbReference type="HAMAP" id="MF_01208">
    <property type="entry name" value="PyrE"/>
    <property type="match status" value="1"/>
</dbReference>
<dbReference type="Pfam" id="PF00156">
    <property type="entry name" value="Pribosyltran"/>
    <property type="match status" value="1"/>
</dbReference>
<reference evidence="9 10" key="1">
    <citation type="submission" date="2017-07" db="EMBL/GenBank/DDBJ databases">
        <title>Recovery of genomes from metagenomes via a dereplication, aggregation, and scoring strategy.</title>
        <authorList>
            <person name="Sieber C.M."/>
            <person name="Probst A.J."/>
            <person name="Sharrar A."/>
            <person name="Thomas B.C."/>
            <person name="Hess M."/>
            <person name="Tringe S.G."/>
            <person name="Banfield J.F."/>
        </authorList>
    </citation>
    <scope>NUCLEOTIDE SEQUENCE [LARGE SCALE GENOMIC DNA]</scope>
    <source>
        <strain evidence="9">JGI_Cruoil_03_51_56</strain>
    </source>
</reference>
<evidence type="ECO:0000256" key="5">
    <source>
        <dbReference type="ARBA" id="ARBA00022842"/>
    </source>
</evidence>
<comment type="caution">
    <text evidence="9">The sequence shown here is derived from an EMBL/GenBank/DDBJ whole genome shotgun (WGS) entry which is preliminary data.</text>
</comment>
<proteinExistence type="inferred from homology"/>
<feature type="binding site" evidence="7">
    <location>
        <position position="145"/>
    </location>
    <ligand>
        <name>orotate</name>
        <dbReference type="ChEBI" id="CHEBI:30839"/>
    </ligand>
</feature>
<dbReference type="EMBL" id="NOZP01000044">
    <property type="protein sequence ID" value="OYD16597.1"/>
    <property type="molecule type" value="Genomic_DNA"/>
</dbReference>
<evidence type="ECO:0000256" key="2">
    <source>
        <dbReference type="ARBA" id="ARBA00011971"/>
    </source>
</evidence>
<keyword evidence="3 7" id="KW-0328">Glycosyltransferase</keyword>
<evidence type="ECO:0000256" key="3">
    <source>
        <dbReference type="ARBA" id="ARBA00022676"/>
    </source>
</evidence>
<feature type="binding site" evidence="7">
    <location>
        <position position="117"/>
    </location>
    <ligand>
        <name>orotate</name>
        <dbReference type="ChEBI" id="CHEBI:30839"/>
    </ligand>
</feature>
<dbReference type="InterPro" id="IPR023031">
    <property type="entry name" value="OPRT"/>
</dbReference>
<dbReference type="SUPFAM" id="SSF53271">
    <property type="entry name" value="PRTase-like"/>
    <property type="match status" value="1"/>
</dbReference>
<keyword evidence="6 7" id="KW-0665">Pyrimidine biosynthesis</keyword>
<comment type="pathway">
    <text evidence="1 7">Pyrimidine metabolism; UMP biosynthesis via de novo pathway; UMP from orotate: step 1/2.</text>
</comment>
<dbReference type="GO" id="GO:0019856">
    <property type="term" value="P:pyrimidine nucleobase biosynthetic process"/>
    <property type="evidence" value="ECO:0007669"/>
    <property type="project" value="InterPro"/>
</dbReference>
<comment type="function">
    <text evidence="7">Catalyzes the transfer of a ribosyl phosphate group from 5-phosphoribose 1-diphosphate to orotate, leading to the formation of orotidine monophosphate (OMP).</text>
</comment>
<dbReference type="PANTHER" id="PTHR19278">
    <property type="entry name" value="OROTATE PHOSPHORIBOSYLTRANSFERASE"/>
    <property type="match status" value="1"/>
</dbReference>
<comment type="similarity">
    <text evidence="7">Belongs to the purine/pyrimidine phosphoribosyltransferase family. PyrE subfamily.</text>
</comment>
<dbReference type="CDD" id="cd06223">
    <property type="entry name" value="PRTases_typeI"/>
    <property type="match status" value="1"/>
</dbReference>
<dbReference type="PANTHER" id="PTHR19278:SF9">
    <property type="entry name" value="URIDINE 5'-MONOPHOSPHATE SYNTHASE"/>
    <property type="match status" value="1"/>
</dbReference>
<evidence type="ECO:0000313" key="9">
    <source>
        <dbReference type="EMBL" id="OYD16597.1"/>
    </source>
</evidence>
<evidence type="ECO:0000256" key="4">
    <source>
        <dbReference type="ARBA" id="ARBA00022679"/>
    </source>
</evidence>
<dbReference type="Gene3D" id="3.40.50.2020">
    <property type="match status" value="1"/>
</dbReference>
<dbReference type="NCBIfam" id="TIGR01367">
    <property type="entry name" value="pyrE_Therm"/>
    <property type="match status" value="1"/>
</dbReference>
<name>A0A235BXS6_UNCW3</name>
<dbReference type="UniPathway" id="UPA00070">
    <property type="reaction ID" value="UER00119"/>
</dbReference>
<evidence type="ECO:0000313" key="10">
    <source>
        <dbReference type="Proteomes" id="UP000215559"/>
    </source>
</evidence>
<comment type="catalytic activity">
    <reaction evidence="7">
        <text>orotidine 5'-phosphate + diphosphate = orotate + 5-phospho-alpha-D-ribose 1-diphosphate</text>
        <dbReference type="Rhea" id="RHEA:10380"/>
        <dbReference type="ChEBI" id="CHEBI:30839"/>
        <dbReference type="ChEBI" id="CHEBI:33019"/>
        <dbReference type="ChEBI" id="CHEBI:57538"/>
        <dbReference type="ChEBI" id="CHEBI:58017"/>
        <dbReference type="EC" id="2.4.2.10"/>
    </reaction>
</comment>
<gene>
    <name evidence="7" type="primary">pyrE</name>
    <name evidence="9" type="ORF">CH330_02435</name>
</gene>
<keyword evidence="4 7" id="KW-0808">Transferase</keyword>
<dbReference type="GO" id="GO:0000287">
    <property type="term" value="F:magnesium ion binding"/>
    <property type="evidence" value="ECO:0007669"/>
    <property type="project" value="UniProtKB-UniRule"/>
</dbReference>
<sequence>MAEDFGAVLKQHGVILEGHFLLTSGRHSGFYFEKFRILEHPELCKIFARQIADKFRKDRITVVCGPTTGGVIIAYEVARQLGCRCIIAERTDNGRRIGRGFHIDEKDRVLVVDDVMTTGSSILQTLEALEQFPATVAGIAVFIDRNGGKGLDTPYFAVYEQRVEDYEPENCPLCKAGVPLQVPGRSGKTS</sequence>
<feature type="domain" description="Phosphoribosyltransferase" evidence="8">
    <location>
        <begin position="37"/>
        <end position="155"/>
    </location>
</feature>
<dbReference type="InterPro" id="IPR029057">
    <property type="entry name" value="PRTase-like"/>
</dbReference>